<evidence type="ECO:0000313" key="3">
    <source>
        <dbReference type="Proteomes" id="UP000679129"/>
    </source>
</evidence>
<sequence length="70" mass="7716">MPSSNVDKITSISESAKTFLTNAARKLDLSTRSYFKVIKVSRTIADLEGSTSIEIPHIAESLQYRQISIG</sequence>
<gene>
    <name evidence="2" type="ORF">KOY48_00835</name>
</gene>
<dbReference type="AlphaFoldDB" id="A0A8F1SC92"/>
<keyword evidence="3" id="KW-1185">Reference proteome</keyword>
<dbReference type="InterPro" id="IPR027417">
    <property type="entry name" value="P-loop_NTPase"/>
</dbReference>
<dbReference type="Pfam" id="PF13335">
    <property type="entry name" value="Mg_chelatase_C"/>
    <property type="match status" value="1"/>
</dbReference>
<reference evidence="2" key="1">
    <citation type="submission" date="2021-06" db="EMBL/GenBank/DDBJ databases">
        <title>An adapted protocol for Saccharibacteria cultivation: two new species join this phylum of Candidate Phyla Radiations.</title>
        <authorList>
            <person name="Ibrahim A."/>
            <person name="Maatouk M."/>
            <person name="Zgheib R."/>
            <person name="Haddad G."/>
            <person name="Bou Khalil J."/>
            <person name="Raoult D."/>
            <person name="Bittar F."/>
        </authorList>
    </citation>
    <scope>NUCLEOTIDE SEQUENCE</scope>
    <source>
        <strain evidence="2">IHU1</strain>
    </source>
</reference>
<evidence type="ECO:0000259" key="1">
    <source>
        <dbReference type="Pfam" id="PF13335"/>
    </source>
</evidence>
<feature type="domain" description="Mg chelatase-related protein C-terminal" evidence="1">
    <location>
        <begin position="1"/>
        <end position="65"/>
    </location>
</feature>
<dbReference type="Gene3D" id="3.40.50.300">
    <property type="entry name" value="P-loop containing nucleotide triphosphate hydrolases"/>
    <property type="match status" value="1"/>
</dbReference>
<dbReference type="InterPro" id="IPR025158">
    <property type="entry name" value="Mg_chelat-rel_C"/>
</dbReference>
<name>A0A8F1SC92_9BACT</name>
<proteinExistence type="predicted"/>
<dbReference type="Proteomes" id="UP000679129">
    <property type="component" value="Chromosome"/>
</dbReference>
<evidence type="ECO:0000313" key="2">
    <source>
        <dbReference type="EMBL" id="QWQ32741.1"/>
    </source>
</evidence>
<dbReference type="EMBL" id="CP076460">
    <property type="protein sequence ID" value="QWQ32741.1"/>
    <property type="molecule type" value="Genomic_DNA"/>
</dbReference>
<dbReference type="KEGG" id="mnd:KOY48_00835"/>
<protein>
    <recommendedName>
        <fullName evidence="1">Mg chelatase-related protein C-terminal domain-containing protein</fullName>
    </recommendedName>
</protein>
<organism evidence="2 3">
    <name type="scientific">Candidatus Minimicrobia naudis</name>
    <dbReference type="NCBI Taxonomy" id="2841263"/>
    <lineage>
        <taxon>Bacteria</taxon>
        <taxon>Candidatus Saccharimonadota</taxon>
        <taxon>Candidatus Saccharimonadota incertae sedis</taxon>
        <taxon>Candidatus Minimicrobia</taxon>
    </lineage>
</organism>
<accession>A0A8F1SC92</accession>